<evidence type="ECO:0000313" key="2">
    <source>
        <dbReference type="EMBL" id="OGK24094.1"/>
    </source>
</evidence>
<evidence type="ECO:0008006" key="4">
    <source>
        <dbReference type="Google" id="ProtNLM"/>
    </source>
</evidence>
<accession>A0A1F7GZA9</accession>
<evidence type="ECO:0000313" key="3">
    <source>
        <dbReference type="Proteomes" id="UP000177913"/>
    </source>
</evidence>
<feature type="transmembrane region" description="Helical" evidence="1">
    <location>
        <begin position="55"/>
        <end position="74"/>
    </location>
</feature>
<feature type="transmembrane region" description="Helical" evidence="1">
    <location>
        <begin position="228"/>
        <end position="246"/>
    </location>
</feature>
<name>A0A1F7GZA9_9BACT</name>
<dbReference type="Pfam" id="PF06182">
    <property type="entry name" value="ABC2_membrane_6"/>
    <property type="match status" value="1"/>
</dbReference>
<comment type="caution">
    <text evidence="2">The sequence shown here is derived from an EMBL/GenBank/DDBJ whole genome shotgun (WGS) entry which is preliminary data.</text>
</comment>
<protein>
    <recommendedName>
        <fullName evidence="4">ABC transporter permease</fullName>
    </recommendedName>
</protein>
<sequence length="263" mass="31193">MKFLKIFLLHFEGLFEHRFRSFIWFLIPVINMLPMILFWTLATKTNQNISWSMRSLNSYYLILIIAISMLTSHIEEDVGDIDIKQGELTRYLMRPFSYYWIKFFEEIPYRVLQGFYGITLFLVFSTIFRDYFQINLSTGIIFFGLISSIFAFLISFTFKMIVGYTAFWMTDNRAVAETVYILTIIFAGQVIPLDLFPNQFREIVGLLPFASMIYYPVIIFLGKATFSVMLKIISIQIFWLIFFLILERFTWRKGIKEFTALGQ</sequence>
<feature type="transmembrane region" description="Helical" evidence="1">
    <location>
        <begin position="22"/>
        <end position="43"/>
    </location>
</feature>
<dbReference type="PANTHER" id="PTHR36832:SF1">
    <property type="entry name" value="SLR1174 PROTEIN"/>
    <property type="match status" value="1"/>
</dbReference>
<organism evidence="2 3">
    <name type="scientific">Candidatus Roizmanbacteria bacterium RIFCSPHIGHO2_02_FULL_38_11</name>
    <dbReference type="NCBI Taxonomy" id="1802039"/>
    <lineage>
        <taxon>Bacteria</taxon>
        <taxon>Candidatus Roizmaniibacteriota</taxon>
    </lineage>
</organism>
<dbReference type="Proteomes" id="UP000177913">
    <property type="component" value="Unassembled WGS sequence"/>
</dbReference>
<proteinExistence type="predicted"/>
<reference evidence="2 3" key="1">
    <citation type="journal article" date="2016" name="Nat. Commun.">
        <title>Thousands of microbial genomes shed light on interconnected biogeochemical processes in an aquifer system.</title>
        <authorList>
            <person name="Anantharaman K."/>
            <person name="Brown C.T."/>
            <person name="Hug L.A."/>
            <person name="Sharon I."/>
            <person name="Castelle C.J."/>
            <person name="Probst A.J."/>
            <person name="Thomas B.C."/>
            <person name="Singh A."/>
            <person name="Wilkins M.J."/>
            <person name="Karaoz U."/>
            <person name="Brodie E.L."/>
            <person name="Williams K.H."/>
            <person name="Hubbard S.S."/>
            <person name="Banfield J.F."/>
        </authorList>
    </citation>
    <scope>NUCLEOTIDE SEQUENCE [LARGE SCALE GENOMIC DNA]</scope>
</reference>
<feature type="transmembrane region" description="Helical" evidence="1">
    <location>
        <begin position="140"/>
        <end position="167"/>
    </location>
</feature>
<keyword evidence="1" id="KW-1133">Transmembrane helix</keyword>
<gene>
    <name evidence="2" type="ORF">A3C25_05275</name>
</gene>
<evidence type="ECO:0000256" key="1">
    <source>
        <dbReference type="SAM" id="Phobius"/>
    </source>
</evidence>
<feature type="transmembrane region" description="Helical" evidence="1">
    <location>
        <begin position="107"/>
        <end position="128"/>
    </location>
</feature>
<keyword evidence="1" id="KW-0472">Membrane</keyword>
<dbReference type="PANTHER" id="PTHR36832">
    <property type="entry name" value="SLR1174 PROTEIN-RELATED"/>
    <property type="match status" value="1"/>
</dbReference>
<dbReference type="AlphaFoldDB" id="A0A1F7GZA9"/>
<feature type="transmembrane region" description="Helical" evidence="1">
    <location>
        <begin position="179"/>
        <end position="196"/>
    </location>
</feature>
<feature type="transmembrane region" description="Helical" evidence="1">
    <location>
        <begin position="203"/>
        <end position="222"/>
    </location>
</feature>
<dbReference type="InterPro" id="IPR010390">
    <property type="entry name" value="ABC-2_transporter-like"/>
</dbReference>
<dbReference type="EMBL" id="MFZO01000039">
    <property type="protein sequence ID" value="OGK24094.1"/>
    <property type="molecule type" value="Genomic_DNA"/>
</dbReference>
<keyword evidence="1" id="KW-0812">Transmembrane</keyword>